<protein>
    <submittedName>
        <fullName evidence="1">GTP-binding protein EngB</fullName>
    </submittedName>
</protein>
<dbReference type="Proteomes" id="UP000830375">
    <property type="component" value="Unassembled WGS sequence"/>
</dbReference>
<dbReference type="EMBL" id="JACTAM010000005">
    <property type="protein sequence ID" value="KAI2664254.1"/>
    <property type="molecule type" value="Genomic_DNA"/>
</dbReference>
<evidence type="ECO:0000313" key="2">
    <source>
        <dbReference type="Proteomes" id="UP000830375"/>
    </source>
</evidence>
<reference evidence="1 2" key="1">
    <citation type="submission" date="2022-01" db="EMBL/GenBank/DDBJ databases">
        <title>A high-quality chromosome-level genome assembly of rohu carp, Labeo rohita.</title>
        <authorList>
            <person name="Arick M.A. II"/>
            <person name="Hsu C.-Y."/>
            <person name="Magbanua Z."/>
            <person name="Pechanova O."/>
            <person name="Grover C."/>
            <person name="Miller E."/>
            <person name="Thrash A."/>
            <person name="Ezzel L."/>
            <person name="Alam S."/>
            <person name="Benzie J."/>
            <person name="Hamilton M."/>
            <person name="Karsi A."/>
            <person name="Lawrence M.L."/>
            <person name="Peterson D.G."/>
        </authorList>
    </citation>
    <scope>NUCLEOTIDE SEQUENCE [LARGE SCALE GENOMIC DNA]</scope>
    <source>
        <strain evidence="2">BAU-BD-2019</strain>
        <tissue evidence="1">Blood</tissue>
    </source>
</reference>
<keyword evidence="2" id="KW-1185">Reference proteome</keyword>
<organism evidence="1 2">
    <name type="scientific">Labeo rohita</name>
    <name type="common">Indian major carp</name>
    <name type="synonym">Cyprinus rohita</name>
    <dbReference type="NCBI Taxonomy" id="84645"/>
    <lineage>
        <taxon>Eukaryota</taxon>
        <taxon>Metazoa</taxon>
        <taxon>Chordata</taxon>
        <taxon>Craniata</taxon>
        <taxon>Vertebrata</taxon>
        <taxon>Euteleostomi</taxon>
        <taxon>Actinopterygii</taxon>
        <taxon>Neopterygii</taxon>
        <taxon>Teleostei</taxon>
        <taxon>Ostariophysi</taxon>
        <taxon>Cypriniformes</taxon>
        <taxon>Cyprinidae</taxon>
        <taxon>Labeoninae</taxon>
        <taxon>Labeonini</taxon>
        <taxon>Labeo</taxon>
    </lineage>
</organism>
<name>A0ABQ8MN37_LABRO</name>
<comment type="caution">
    <text evidence="1">The sequence shown here is derived from an EMBL/GenBank/DDBJ whole genome shotgun (WGS) entry which is preliminary data.</text>
</comment>
<accession>A0ABQ8MN37</accession>
<sequence>MVILKPRHGYVPKVLSTPFRAQVVTLLALPIAERVWPLPGHGLAGFLLMRFVRPLAGRRCLPLPDSITWTYLPI</sequence>
<gene>
    <name evidence="1" type="ORF">H4Q32_002419</name>
</gene>
<proteinExistence type="predicted"/>
<evidence type="ECO:0000313" key="1">
    <source>
        <dbReference type="EMBL" id="KAI2664254.1"/>
    </source>
</evidence>